<evidence type="ECO:0000313" key="2">
    <source>
        <dbReference type="Proteomes" id="UP001576776"/>
    </source>
</evidence>
<evidence type="ECO:0000313" key="1">
    <source>
        <dbReference type="EMBL" id="MFB2935819.1"/>
    </source>
</evidence>
<dbReference type="Proteomes" id="UP001576776">
    <property type="component" value="Unassembled WGS sequence"/>
</dbReference>
<sequence length="164" mass="19507">MVSDISNTVREITKMLSPISWRWDKNFWHEIAISLNLTEQERVKGRITYSFPNNQELSAYFDSRECLERIEVPIAVYWEPEFLTYKKYEKIIKYFFNLYEQAVNTINSILGNAQFNSDVETARYPEDFNVLKIAVWNIQNARFTIYVEDQDREVPIIMAIGVEE</sequence>
<organism evidence="1 2">
    <name type="scientific">Floridaenema fluviatile BLCC-F154</name>
    <dbReference type="NCBI Taxonomy" id="3153640"/>
    <lineage>
        <taxon>Bacteria</taxon>
        <taxon>Bacillati</taxon>
        <taxon>Cyanobacteriota</taxon>
        <taxon>Cyanophyceae</taxon>
        <taxon>Oscillatoriophycideae</taxon>
        <taxon>Aerosakkonematales</taxon>
        <taxon>Aerosakkonemataceae</taxon>
        <taxon>Floridanema</taxon>
        <taxon>Floridanema fluviatile</taxon>
    </lineage>
</organism>
<proteinExistence type="predicted"/>
<comment type="caution">
    <text evidence="1">The sequence shown here is derived from an EMBL/GenBank/DDBJ whole genome shotgun (WGS) entry which is preliminary data.</text>
</comment>
<dbReference type="RefSeq" id="WP_413257321.1">
    <property type="nucleotide sequence ID" value="NZ_JBHFNS010000046.1"/>
</dbReference>
<dbReference type="EMBL" id="JBHFNS010000046">
    <property type="protein sequence ID" value="MFB2935819.1"/>
    <property type="molecule type" value="Genomic_DNA"/>
</dbReference>
<keyword evidence="2" id="KW-1185">Reference proteome</keyword>
<gene>
    <name evidence="1" type="ORF">ACE1B6_11250</name>
</gene>
<protein>
    <submittedName>
        <fullName evidence="1">Uncharacterized protein</fullName>
    </submittedName>
</protein>
<reference evidence="1 2" key="1">
    <citation type="submission" date="2024-09" db="EMBL/GenBank/DDBJ databases">
        <title>Floridaenema gen nov. (Aerosakkonemataceae, Aerosakkonematales ord. nov., Cyanobacteria) from benthic tropical and subtropical fresh waters, with the description of four new species.</title>
        <authorList>
            <person name="Moretto J.A."/>
            <person name="Berthold D.E."/>
            <person name="Lefler F.W."/>
            <person name="Huang I.-S."/>
            <person name="Laughinghouse H. IV."/>
        </authorList>
    </citation>
    <scope>NUCLEOTIDE SEQUENCE [LARGE SCALE GENOMIC DNA]</scope>
    <source>
        <strain evidence="1 2">BLCC-F154</strain>
    </source>
</reference>
<name>A0ABV4YC50_9CYAN</name>
<accession>A0ABV4YC50</accession>